<feature type="compositionally biased region" description="Polar residues" evidence="17">
    <location>
        <begin position="1492"/>
        <end position="1504"/>
    </location>
</feature>
<dbReference type="PANTHER" id="PTHR37984">
    <property type="entry name" value="PROTEIN CBG26694"/>
    <property type="match status" value="1"/>
</dbReference>
<evidence type="ECO:0000256" key="12">
    <source>
        <dbReference type="ARBA" id="ARBA00022918"/>
    </source>
</evidence>
<dbReference type="GO" id="GO:0003677">
    <property type="term" value="F:DNA binding"/>
    <property type="evidence" value="ECO:0007669"/>
    <property type="project" value="UniProtKB-KW"/>
</dbReference>
<feature type="compositionally biased region" description="Pro residues" evidence="17">
    <location>
        <begin position="338"/>
        <end position="348"/>
    </location>
</feature>
<evidence type="ECO:0000256" key="14">
    <source>
        <dbReference type="ARBA" id="ARBA00023125"/>
    </source>
</evidence>
<dbReference type="InterPro" id="IPR043128">
    <property type="entry name" value="Rev_trsase/Diguanyl_cyclase"/>
</dbReference>
<feature type="coiled-coil region" evidence="16">
    <location>
        <begin position="1311"/>
        <end position="1338"/>
    </location>
</feature>
<evidence type="ECO:0000256" key="4">
    <source>
        <dbReference type="ARBA" id="ARBA00022695"/>
    </source>
</evidence>
<evidence type="ECO:0000256" key="16">
    <source>
        <dbReference type="SAM" id="Coils"/>
    </source>
</evidence>
<dbReference type="Gene3D" id="2.40.50.40">
    <property type="match status" value="1"/>
</dbReference>
<dbReference type="FunFam" id="1.10.340.70:FF:000001">
    <property type="entry name" value="Retrovirus-related Pol polyprotein from transposon gypsy-like Protein"/>
    <property type="match status" value="1"/>
</dbReference>
<feature type="domain" description="Reverse transcriptase" evidence="18">
    <location>
        <begin position="606"/>
        <end position="785"/>
    </location>
</feature>
<protein>
    <recommendedName>
        <fullName evidence="1">RNA-directed DNA polymerase</fullName>
        <ecNumber evidence="1">2.7.7.49</ecNumber>
    </recommendedName>
</protein>
<dbReference type="PANTHER" id="PTHR37984:SF5">
    <property type="entry name" value="PROTEIN NYNRIN-LIKE"/>
    <property type="match status" value="1"/>
</dbReference>
<proteinExistence type="predicted"/>
<dbReference type="GO" id="GO:0004190">
    <property type="term" value="F:aspartic-type endopeptidase activity"/>
    <property type="evidence" value="ECO:0007669"/>
    <property type="project" value="UniProtKB-KW"/>
</dbReference>
<keyword evidence="4" id="KW-0548">Nucleotidyltransferase</keyword>
<dbReference type="Pfam" id="PF17917">
    <property type="entry name" value="RT_RNaseH"/>
    <property type="match status" value="1"/>
</dbReference>
<dbReference type="InterPro" id="IPR043502">
    <property type="entry name" value="DNA/RNA_pol_sf"/>
</dbReference>
<dbReference type="GO" id="GO:0006508">
    <property type="term" value="P:proteolysis"/>
    <property type="evidence" value="ECO:0007669"/>
    <property type="project" value="UniProtKB-KW"/>
</dbReference>
<dbReference type="InterPro" id="IPR000477">
    <property type="entry name" value="RT_dom"/>
</dbReference>
<dbReference type="GO" id="GO:0003964">
    <property type="term" value="F:RNA-directed DNA polymerase activity"/>
    <property type="evidence" value="ECO:0007669"/>
    <property type="project" value="UniProtKB-KW"/>
</dbReference>
<dbReference type="EC" id="2.7.7.49" evidence="1"/>
<dbReference type="InterPro" id="IPR045358">
    <property type="entry name" value="Ty3_capsid"/>
</dbReference>
<dbReference type="GO" id="GO:0015074">
    <property type="term" value="P:DNA integration"/>
    <property type="evidence" value="ECO:0007669"/>
    <property type="project" value="UniProtKB-KW"/>
</dbReference>
<evidence type="ECO:0000259" key="18">
    <source>
        <dbReference type="PROSITE" id="PS50878"/>
    </source>
</evidence>
<evidence type="ECO:0000256" key="8">
    <source>
        <dbReference type="ARBA" id="ARBA00022759"/>
    </source>
</evidence>
<comment type="caution">
    <text evidence="20">The sequence shown here is derived from an EMBL/GenBank/DDBJ whole genome shotgun (WGS) entry which is preliminary data.</text>
</comment>
<dbReference type="Gene3D" id="1.10.340.70">
    <property type="match status" value="1"/>
</dbReference>
<dbReference type="Pfam" id="PF00385">
    <property type="entry name" value="Chromo"/>
    <property type="match status" value="1"/>
</dbReference>
<dbReference type="InterPro" id="IPR036397">
    <property type="entry name" value="RNaseH_sf"/>
</dbReference>
<evidence type="ECO:0000256" key="2">
    <source>
        <dbReference type="ARBA" id="ARBA00022670"/>
    </source>
</evidence>
<keyword evidence="10" id="KW-0460">Magnesium</keyword>
<accession>A0A392LWF7</accession>
<dbReference type="InterPro" id="IPR001969">
    <property type="entry name" value="Aspartic_peptidase_AS"/>
</dbReference>
<dbReference type="CDD" id="cd09274">
    <property type="entry name" value="RNase_HI_RT_Ty3"/>
    <property type="match status" value="1"/>
</dbReference>
<dbReference type="SUPFAM" id="SSF50630">
    <property type="entry name" value="Acid proteases"/>
    <property type="match status" value="1"/>
</dbReference>
<reference evidence="20 21" key="1">
    <citation type="journal article" date="2018" name="Front. Plant Sci.">
        <title>Red Clover (Trifolium pratense) and Zigzag Clover (T. medium) - A Picture of Genomic Similarities and Differences.</title>
        <authorList>
            <person name="Dluhosova J."/>
            <person name="Istvanek J."/>
            <person name="Nedelnik J."/>
            <person name="Repkova J."/>
        </authorList>
    </citation>
    <scope>NUCLEOTIDE SEQUENCE [LARGE SCALE GENOMIC DNA]</scope>
    <source>
        <strain evidence="21">cv. 10/8</strain>
        <tissue evidence="20">Leaf</tissue>
    </source>
</reference>
<keyword evidence="2" id="KW-0645">Protease</keyword>
<evidence type="ECO:0000256" key="9">
    <source>
        <dbReference type="ARBA" id="ARBA00022801"/>
    </source>
</evidence>
<keyword evidence="13" id="KW-0239">DNA-directed DNA polymerase</keyword>
<dbReference type="Pfam" id="PF00078">
    <property type="entry name" value="RVT_1"/>
    <property type="match status" value="1"/>
</dbReference>
<dbReference type="SUPFAM" id="SSF56672">
    <property type="entry name" value="DNA/RNA polymerases"/>
    <property type="match status" value="1"/>
</dbReference>
<dbReference type="Gene3D" id="3.30.420.10">
    <property type="entry name" value="Ribonuclease H-like superfamily/Ribonuclease H"/>
    <property type="match status" value="1"/>
</dbReference>
<dbReference type="EMBL" id="LXQA010000028">
    <property type="protein sequence ID" value="MCH79302.1"/>
    <property type="molecule type" value="Genomic_DNA"/>
</dbReference>
<dbReference type="InterPro" id="IPR041588">
    <property type="entry name" value="Integrase_H2C2"/>
</dbReference>
<feature type="compositionally biased region" description="Low complexity" evidence="17">
    <location>
        <begin position="245"/>
        <end position="262"/>
    </location>
</feature>
<dbReference type="InterPro" id="IPR001584">
    <property type="entry name" value="Integrase_cat-core"/>
</dbReference>
<dbReference type="InterPro" id="IPR012337">
    <property type="entry name" value="RNaseH-like_sf"/>
</dbReference>
<dbReference type="CDD" id="cd01647">
    <property type="entry name" value="RT_LTR"/>
    <property type="match status" value="1"/>
</dbReference>
<dbReference type="Gene3D" id="2.40.70.10">
    <property type="entry name" value="Acid Proteases"/>
    <property type="match status" value="1"/>
</dbReference>
<evidence type="ECO:0000256" key="3">
    <source>
        <dbReference type="ARBA" id="ARBA00022679"/>
    </source>
</evidence>
<dbReference type="InterPro" id="IPR056924">
    <property type="entry name" value="SH3_Tf2-1"/>
</dbReference>
<name>A0A392LWF7_9FABA</name>
<dbReference type="PROSITE" id="PS50994">
    <property type="entry name" value="INTEGRASE"/>
    <property type="match status" value="1"/>
</dbReference>
<dbReference type="SUPFAM" id="SSF53098">
    <property type="entry name" value="Ribonuclease H-like"/>
    <property type="match status" value="1"/>
</dbReference>
<dbReference type="PROSITE" id="PS00141">
    <property type="entry name" value="ASP_PROTEASE"/>
    <property type="match status" value="1"/>
</dbReference>
<dbReference type="CDD" id="cd00303">
    <property type="entry name" value="retropepsin_like"/>
    <property type="match status" value="1"/>
</dbReference>
<evidence type="ECO:0000256" key="10">
    <source>
        <dbReference type="ARBA" id="ARBA00022842"/>
    </source>
</evidence>
<keyword evidence="15" id="KW-0233">DNA recombination</keyword>
<feature type="region of interest" description="Disordered" evidence="17">
    <location>
        <begin position="1492"/>
        <end position="1523"/>
    </location>
</feature>
<dbReference type="Pfam" id="PF17921">
    <property type="entry name" value="Integrase_H2C2"/>
    <property type="match status" value="1"/>
</dbReference>
<evidence type="ECO:0000256" key="7">
    <source>
        <dbReference type="ARBA" id="ARBA00022750"/>
    </source>
</evidence>
<keyword evidence="5" id="KW-0540">Nuclease</keyword>
<dbReference type="SUPFAM" id="SSF54160">
    <property type="entry name" value="Chromo domain-like"/>
    <property type="match status" value="1"/>
</dbReference>
<dbReference type="FunFam" id="3.30.70.270:FF:000020">
    <property type="entry name" value="Transposon Tf2-6 polyprotein-like Protein"/>
    <property type="match status" value="1"/>
</dbReference>
<sequence>MGSRQPPPPPPTVQDLHESINALAAAFTQFRTTQDDRHNDYLASFESLNSQIPPTQSSSSTPDNTLKPPKLRLLPFDGSNPLDWVFQANQFFDHYSIPHYQRLTHVPGYITGEALGWFQWLHNNHLLSTWDAFTTALETRFGPSSFDNHQQALFKLKQTTTVAEYQKEFERLCNRVTGLPSLAIVDCFISGLKPEIHHELAIHQPQSISHAIGLAKLIESKTMASRSPTTPFQKSPPIKPPLLPTPSSKLLSSNTPTPSSFPIKRLSPAEMQIRRAKGLCFNCDERFHTGHRCKNKQFLLLIHEDEPDPNPDPLYALLTSEIPDPAQIPSPMSLLPTSPDPDPNPPPSSQNNSELFQLSLQAATGQPSPRTLRFTATIHNHPVTVLVDSGSSHNIIQPRIASFLNLPIHPLSSFSVMVGNGEFLRCTGLCNEIPITVNKHTFSLSFYVLPIQGADVVLGVQWLQTLGPFVSDFTIPSMQFYHHNSLLTITGSKTSSVTPASYNQINRMIHTDSIATFHSITIIPSPDNPNHPSNPDTQTIQSLHPDLQAVLHPYTHIFNPPQGLPPTRPHDHHIHLNPTASPVNIKPYRYPHYQKEAMTTIILDMLKEGLIQPSNSPYSSPVLLVKKKDGSWRFCVDYRALNAITIKDRFPIPTIDELIDELHGSAIFTKIDLRSGYHQIRLAPEDTPKTGFRTMDGHYEFLVMPFGLTNAPSTFQAAMNDLLRPFLRKFALVFFDDILIYSPDWQTHLVHLQQVLQSLAHNQFYAKLSKCQFGVSSVEYLGHIISIEGVRADPSKIQTMVDWPTPKNITALRAFLGLTGFYRRFVLNYATIASPLTALLKTNAFIWSEVADSAFLALKSAMTNLPLLTLPDFSLPFEVTTDASLHTVGAVLSQKSKPLAFFSKKLSPRLSASSTYIRELYALTEAIKKWRQYLLGSTFKIFTDHKSLKSLMTQTIQTPEQQKWLTKLLGYTYEIHYKPGKENVVADALSRIEESPIEGECVLLTFPTSSFINQLQLFFATNTAGIQLMQKALNDPKMQQKFQIKGGLLYFKNRLFIPMEAELTKSLLQEFHSSPAGGHSGIQATLARLSTNFYWPGMHKDVKDFVNACSICQHNKYSTQPPYGLLQPLPLPQQVWEDISMDFITHLPLTHNRSCIWVIVDRLTKFAHFIALPTSFTAASLAPIFITEIYRLHGAPKTIVSDRDRVFVSQFWRALFHHLGTSLAFSSSYHPQSDGQTEVLNRCLETYLRCFVSDEPQLWLRFLALAEFWYNTSFHSAIGMSPFEALYGRKPPNLVHYTPGTSKINNLDDLLTQKTHILKVLKENLTKAQNRMVTQANRHRQDHNFEVGQWVYLKLQPYRQHSVHQRHSHKLAKRFYGPFRILKKIGKVAYELELPAASRVHPVFHVSLLKLCIGEPTTQITPLEDPTNYPPIVPIPVAIINRRIAADGNEEFLIEWKDLPSSEATWMDKKAFLEQFPSINLEDKILFDGVGNDTQQNGGLNSNAGIGRNKPKRNIRKPKRYDD</sequence>
<keyword evidence="11" id="KW-0229">DNA integration</keyword>
<dbReference type="InterPro" id="IPR050951">
    <property type="entry name" value="Retrovirus_Pol_polyprotein"/>
</dbReference>
<dbReference type="Pfam" id="PF19259">
    <property type="entry name" value="Ty3_capsid"/>
    <property type="match status" value="1"/>
</dbReference>
<evidence type="ECO:0000313" key="21">
    <source>
        <dbReference type="Proteomes" id="UP000265520"/>
    </source>
</evidence>
<feature type="compositionally biased region" description="Basic residues" evidence="17">
    <location>
        <begin position="1509"/>
        <end position="1523"/>
    </location>
</feature>
<organism evidence="20 21">
    <name type="scientific">Trifolium medium</name>
    <dbReference type="NCBI Taxonomy" id="97028"/>
    <lineage>
        <taxon>Eukaryota</taxon>
        <taxon>Viridiplantae</taxon>
        <taxon>Streptophyta</taxon>
        <taxon>Embryophyta</taxon>
        <taxon>Tracheophyta</taxon>
        <taxon>Spermatophyta</taxon>
        <taxon>Magnoliopsida</taxon>
        <taxon>eudicotyledons</taxon>
        <taxon>Gunneridae</taxon>
        <taxon>Pentapetalae</taxon>
        <taxon>rosids</taxon>
        <taxon>fabids</taxon>
        <taxon>Fabales</taxon>
        <taxon>Fabaceae</taxon>
        <taxon>Papilionoideae</taxon>
        <taxon>50 kb inversion clade</taxon>
        <taxon>NPAAA clade</taxon>
        <taxon>Hologalegina</taxon>
        <taxon>IRL clade</taxon>
        <taxon>Trifolieae</taxon>
        <taxon>Trifolium</taxon>
    </lineage>
</organism>
<evidence type="ECO:0000256" key="15">
    <source>
        <dbReference type="ARBA" id="ARBA00023172"/>
    </source>
</evidence>
<keyword evidence="8" id="KW-0255">Endonuclease</keyword>
<keyword evidence="3" id="KW-0808">Transferase</keyword>
<dbReference type="Pfam" id="PF24626">
    <property type="entry name" value="SH3_Tf2-1"/>
    <property type="match status" value="1"/>
</dbReference>
<feature type="region of interest" description="Disordered" evidence="17">
    <location>
        <begin position="225"/>
        <end position="263"/>
    </location>
</feature>
<keyword evidence="14" id="KW-0238">DNA-binding</keyword>
<keyword evidence="12" id="KW-0695">RNA-directed DNA polymerase</keyword>
<evidence type="ECO:0000256" key="11">
    <source>
        <dbReference type="ARBA" id="ARBA00022908"/>
    </source>
</evidence>
<keyword evidence="7" id="KW-0064">Aspartyl protease</keyword>
<dbReference type="Gene3D" id="3.10.10.10">
    <property type="entry name" value="HIV Type 1 Reverse Transcriptase, subunit A, domain 1"/>
    <property type="match status" value="1"/>
</dbReference>
<dbReference type="Pfam" id="PF00665">
    <property type="entry name" value="rve"/>
    <property type="match status" value="1"/>
</dbReference>
<keyword evidence="9" id="KW-0378">Hydrolase</keyword>
<dbReference type="Gene3D" id="3.30.70.270">
    <property type="match status" value="2"/>
</dbReference>
<keyword evidence="16" id="KW-0175">Coiled coil</keyword>
<keyword evidence="21" id="KW-1185">Reference proteome</keyword>
<evidence type="ECO:0000256" key="5">
    <source>
        <dbReference type="ARBA" id="ARBA00022722"/>
    </source>
</evidence>
<gene>
    <name evidence="20" type="ORF">A2U01_0000049</name>
</gene>
<evidence type="ECO:0000256" key="13">
    <source>
        <dbReference type="ARBA" id="ARBA00022932"/>
    </source>
</evidence>
<dbReference type="InterPro" id="IPR016197">
    <property type="entry name" value="Chromo-like_dom_sf"/>
</dbReference>
<feature type="region of interest" description="Disordered" evidence="17">
    <location>
        <begin position="326"/>
        <end position="352"/>
    </location>
</feature>
<dbReference type="GO" id="GO:0006310">
    <property type="term" value="P:DNA recombination"/>
    <property type="evidence" value="ECO:0007669"/>
    <property type="project" value="UniProtKB-KW"/>
</dbReference>
<evidence type="ECO:0000256" key="6">
    <source>
        <dbReference type="ARBA" id="ARBA00022723"/>
    </source>
</evidence>
<dbReference type="GO" id="GO:0046872">
    <property type="term" value="F:metal ion binding"/>
    <property type="evidence" value="ECO:0007669"/>
    <property type="project" value="UniProtKB-KW"/>
</dbReference>
<dbReference type="InterPro" id="IPR023780">
    <property type="entry name" value="Chromo_domain"/>
</dbReference>
<keyword evidence="6" id="KW-0479">Metal-binding</keyword>
<evidence type="ECO:0000256" key="1">
    <source>
        <dbReference type="ARBA" id="ARBA00012493"/>
    </source>
</evidence>
<dbReference type="InterPro" id="IPR021109">
    <property type="entry name" value="Peptidase_aspartic_dom_sf"/>
</dbReference>
<dbReference type="FunFam" id="3.10.10.10:FF:000007">
    <property type="entry name" value="Retrovirus-related Pol polyprotein from transposon 17.6-like Protein"/>
    <property type="match status" value="1"/>
</dbReference>
<dbReference type="Pfam" id="PF08284">
    <property type="entry name" value="RVP_2"/>
    <property type="match status" value="1"/>
</dbReference>
<evidence type="ECO:0000256" key="17">
    <source>
        <dbReference type="SAM" id="MobiDB-lite"/>
    </source>
</evidence>
<feature type="domain" description="Integrase catalytic" evidence="19">
    <location>
        <begin position="1126"/>
        <end position="1290"/>
    </location>
</feature>
<evidence type="ECO:0000313" key="20">
    <source>
        <dbReference type="EMBL" id="MCH79302.1"/>
    </source>
</evidence>
<dbReference type="PROSITE" id="PS50878">
    <property type="entry name" value="RT_POL"/>
    <property type="match status" value="1"/>
</dbReference>
<dbReference type="GO" id="GO:0004519">
    <property type="term" value="F:endonuclease activity"/>
    <property type="evidence" value="ECO:0007669"/>
    <property type="project" value="UniProtKB-KW"/>
</dbReference>
<dbReference type="Proteomes" id="UP000265520">
    <property type="component" value="Unassembled WGS sequence"/>
</dbReference>
<dbReference type="InterPro" id="IPR041373">
    <property type="entry name" value="RT_RNaseH"/>
</dbReference>
<dbReference type="GO" id="GO:0003887">
    <property type="term" value="F:DNA-directed DNA polymerase activity"/>
    <property type="evidence" value="ECO:0007669"/>
    <property type="project" value="UniProtKB-KW"/>
</dbReference>
<evidence type="ECO:0000259" key="19">
    <source>
        <dbReference type="PROSITE" id="PS50994"/>
    </source>
</evidence>